<accession>A0A919G4T4</accession>
<proteinExistence type="predicted"/>
<feature type="region of interest" description="Disordered" evidence="1">
    <location>
        <begin position="1"/>
        <end position="22"/>
    </location>
</feature>
<sequence>MCGEVGLGEAGRGGELSPDAQGEAVPELPCVCVPQDLGHVVVAVRAEGLPDRGVSRVVDKSAAEGAAVFAGAAVAAGAADVSGAVDGAEGRCSQGDE</sequence>
<organism evidence="2 3">
    <name type="scientific">Streptomyces sulfonofaciens</name>
    <dbReference type="NCBI Taxonomy" id="68272"/>
    <lineage>
        <taxon>Bacteria</taxon>
        <taxon>Bacillati</taxon>
        <taxon>Actinomycetota</taxon>
        <taxon>Actinomycetes</taxon>
        <taxon>Kitasatosporales</taxon>
        <taxon>Streptomycetaceae</taxon>
        <taxon>Streptomyces</taxon>
    </lineage>
</organism>
<evidence type="ECO:0000256" key="1">
    <source>
        <dbReference type="SAM" id="MobiDB-lite"/>
    </source>
</evidence>
<comment type="caution">
    <text evidence="2">The sequence shown here is derived from an EMBL/GenBank/DDBJ whole genome shotgun (WGS) entry which is preliminary data.</text>
</comment>
<feature type="compositionally biased region" description="Gly residues" evidence="1">
    <location>
        <begin position="1"/>
        <end position="14"/>
    </location>
</feature>
<dbReference type="Proteomes" id="UP000603708">
    <property type="component" value="Unassembled WGS sequence"/>
</dbReference>
<reference evidence="2" key="1">
    <citation type="journal article" date="2014" name="Int. J. Syst. Evol. Microbiol.">
        <title>Complete genome sequence of Corynebacterium casei LMG S-19264T (=DSM 44701T), isolated from a smear-ripened cheese.</title>
        <authorList>
            <consortium name="US DOE Joint Genome Institute (JGI-PGF)"/>
            <person name="Walter F."/>
            <person name="Albersmeier A."/>
            <person name="Kalinowski J."/>
            <person name="Ruckert C."/>
        </authorList>
    </citation>
    <scope>NUCLEOTIDE SEQUENCE</scope>
    <source>
        <strain evidence="2">JCM 5069</strain>
    </source>
</reference>
<dbReference type="EMBL" id="BNCD01000006">
    <property type="protein sequence ID" value="GHH77553.1"/>
    <property type="molecule type" value="Genomic_DNA"/>
</dbReference>
<evidence type="ECO:0000313" key="3">
    <source>
        <dbReference type="Proteomes" id="UP000603708"/>
    </source>
</evidence>
<keyword evidence="3" id="KW-1185">Reference proteome</keyword>
<dbReference type="AlphaFoldDB" id="A0A919G4T4"/>
<reference evidence="2" key="2">
    <citation type="submission" date="2020-09" db="EMBL/GenBank/DDBJ databases">
        <authorList>
            <person name="Sun Q."/>
            <person name="Ohkuma M."/>
        </authorList>
    </citation>
    <scope>NUCLEOTIDE SEQUENCE</scope>
    <source>
        <strain evidence="2">JCM 5069</strain>
    </source>
</reference>
<protein>
    <submittedName>
        <fullName evidence="2">Uncharacterized protein</fullName>
    </submittedName>
</protein>
<gene>
    <name evidence="2" type="ORF">GCM10018793_25900</name>
</gene>
<name>A0A919G4T4_9ACTN</name>
<evidence type="ECO:0000313" key="2">
    <source>
        <dbReference type="EMBL" id="GHH77553.1"/>
    </source>
</evidence>